<reference evidence="2" key="1">
    <citation type="journal article" date="2020" name="Cell">
        <title>Large-Scale Comparative Analyses of Tick Genomes Elucidate Their Genetic Diversity and Vector Capacities.</title>
        <authorList>
            <consortium name="Tick Genome and Microbiome Consortium (TIGMIC)"/>
            <person name="Jia N."/>
            <person name="Wang J."/>
            <person name="Shi W."/>
            <person name="Du L."/>
            <person name="Sun Y."/>
            <person name="Zhan W."/>
            <person name="Jiang J.F."/>
            <person name="Wang Q."/>
            <person name="Zhang B."/>
            <person name="Ji P."/>
            <person name="Bell-Sakyi L."/>
            <person name="Cui X.M."/>
            <person name="Yuan T.T."/>
            <person name="Jiang B.G."/>
            <person name="Yang W.F."/>
            <person name="Lam T.T."/>
            <person name="Chang Q.C."/>
            <person name="Ding S.J."/>
            <person name="Wang X.J."/>
            <person name="Zhu J.G."/>
            <person name="Ruan X.D."/>
            <person name="Zhao L."/>
            <person name="Wei J.T."/>
            <person name="Ye R.Z."/>
            <person name="Que T.C."/>
            <person name="Du C.H."/>
            <person name="Zhou Y.H."/>
            <person name="Cheng J.X."/>
            <person name="Dai P.F."/>
            <person name="Guo W.B."/>
            <person name="Han X.H."/>
            <person name="Huang E.J."/>
            <person name="Li L.F."/>
            <person name="Wei W."/>
            <person name="Gao Y.C."/>
            <person name="Liu J.Z."/>
            <person name="Shao H.Z."/>
            <person name="Wang X."/>
            <person name="Wang C.C."/>
            <person name="Yang T.C."/>
            <person name="Huo Q.B."/>
            <person name="Li W."/>
            <person name="Chen H.Y."/>
            <person name="Chen S.E."/>
            <person name="Zhou L.G."/>
            <person name="Ni X.B."/>
            <person name="Tian J.H."/>
            <person name="Sheng Y."/>
            <person name="Liu T."/>
            <person name="Pan Y.S."/>
            <person name="Xia L.Y."/>
            <person name="Li J."/>
            <person name="Zhao F."/>
            <person name="Cao W.C."/>
        </authorList>
    </citation>
    <scope>NUCLEOTIDE SEQUENCE</scope>
    <source>
        <strain evidence="2">Rsan-2018</strain>
    </source>
</reference>
<name>A0A9D4YQZ8_RHISA</name>
<evidence type="ECO:0000313" key="2">
    <source>
        <dbReference type="EMBL" id="KAH7984555.1"/>
    </source>
</evidence>
<sequence>MELYDEERFHARYRFTKNAVRQLLAMLPLQESGDNRGQPVPTFIEPVPPTLRLLMALRFYGADTFQTITGDLVRIPQSTVCRAVGKATLLIAKHFHSMLVRFPQPAGFPKVMRDFYEVAEFPGVTGCVDCTHAVASLSDKDIVAAVAGTQDAQSDSSSGDEDRPDEAAATRTYSSAEVTAAFGLIRRCCADMEGTGLSHLDSLDKIEASVFNFISKTKKQAKISDFFSCK</sequence>
<evidence type="ECO:0008006" key="4">
    <source>
        <dbReference type="Google" id="ProtNLM"/>
    </source>
</evidence>
<dbReference type="VEuPathDB" id="VectorBase:RSAN_030186"/>
<comment type="caution">
    <text evidence="2">The sequence shown here is derived from an EMBL/GenBank/DDBJ whole genome shotgun (WGS) entry which is preliminary data.</text>
</comment>
<reference evidence="2" key="2">
    <citation type="submission" date="2021-09" db="EMBL/GenBank/DDBJ databases">
        <authorList>
            <person name="Jia N."/>
            <person name="Wang J."/>
            <person name="Shi W."/>
            <person name="Du L."/>
            <person name="Sun Y."/>
            <person name="Zhan W."/>
            <person name="Jiang J."/>
            <person name="Wang Q."/>
            <person name="Zhang B."/>
            <person name="Ji P."/>
            <person name="Sakyi L.B."/>
            <person name="Cui X."/>
            <person name="Yuan T."/>
            <person name="Jiang B."/>
            <person name="Yang W."/>
            <person name="Lam T.T.-Y."/>
            <person name="Chang Q."/>
            <person name="Ding S."/>
            <person name="Wang X."/>
            <person name="Zhu J."/>
            <person name="Ruan X."/>
            <person name="Zhao L."/>
            <person name="Wei J."/>
            <person name="Que T."/>
            <person name="Du C."/>
            <person name="Cheng J."/>
            <person name="Dai P."/>
            <person name="Han X."/>
            <person name="Huang E."/>
            <person name="Gao Y."/>
            <person name="Liu J."/>
            <person name="Shao H."/>
            <person name="Ye R."/>
            <person name="Li L."/>
            <person name="Wei W."/>
            <person name="Wang X."/>
            <person name="Wang C."/>
            <person name="Huo Q."/>
            <person name="Li W."/>
            <person name="Guo W."/>
            <person name="Chen H."/>
            <person name="Chen S."/>
            <person name="Zhou L."/>
            <person name="Zhou L."/>
            <person name="Ni X."/>
            <person name="Tian J."/>
            <person name="Zhou Y."/>
            <person name="Sheng Y."/>
            <person name="Liu T."/>
            <person name="Pan Y."/>
            <person name="Xia L."/>
            <person name="Li J."/>
            <person name="Zhao F."/>
            <person name="Cao W."/>
        </authorList>
    </citation>
    <scope>NUCLEOTIDE SEQUENCE</scope>
    <source>
        <strain evidence="2">Rsan-2018</strain>
        <tissue evidence="2">Larvae</tissue>
    </source>
</reference>
<dbReference type="Proteomes" id="UP000821837">
    <property type="component" value="Chromosome 1"/>
</dbReference>
<organism evidence="2 3">
    <name type="scientific">Rhipicephalus sanguineus</name>
    <name type="common">Brown dog tick</name>
    <name type="synonym">Ixodes sanguineus</name>
    <dbReference type="NCBI Taxonomy" id="34632"/>
    <lineage>
        <taxon>Eukaryota</taxon>
        <taxon>Metazoa</taxon>
        <taxon>Ecdysozoa</taxon>
        <taxon>Arthropoda</taxon>
        <taxon>Chelicerata</taxon>
        <taxon>Arachnida</taxon>
        <taxon>Acari</taxon>
        <taxon>Parasitiformes</taxon>
        <taxon>Ixodida</taxon>
        <taxon>Ixodoidea</taxon>
        <taxon>Ixodidae</taxon>
        <taxon>Rhipicephalinae</taxon>
        <taxon>Rhipicephalus</taxon>
        <taxon>Rhipicephalus</taxon>
    </lineage>
</organism>
<keyword evidence="3" id="KW-1185">Reference proteome</keyword>
<accession>A0A9D4YQZ8</accession>
<protein>
    <recommendedName>
        <fullName evidence="4">Nuclease HARBI1</fullName>
    </recommendedName>
</protein>
<dbReference type="AlphaFoldDB" id="A0A9D4YQZ8"/>
<dbReference type="EMBL" id="JABSTV010001245">
    <property type="protein sequence ID" value="KAH7984555.1"/>
    <property type="molecule type" value="Genomic_DNA"/>
</dbReference>
<evidence type="ECO:0000313" key="3">
    <source>
        <dbReference type="Proteomes" id="UP000821837"/>
    </source>
</evidence>
<feature type="region of interest" description="Disordered" evidence="1">
    <location>
        <begin position="149"/>
        <end position="172"/>
    </location>
</feature>
<gene>
    <name evidence="2" type="ORF">HPB52_022276</name>
</gene>
<evidence type="ECO:0000256" key="1">
    <source>
        <dbReference type="SAM" id="MobiDB-lite"/>
    </source>
</evidence>
<proteinExistence type="predicted"/>